<evidence type="ECO:0000256" key="10">
    <source>
        <dbReference type="ARBA" id="ARBA00022723"/>
    </source>
</evidence>
<keyword evidence="12 17" id="KW-0408">Iron</keyword>
<evidence type="ECO:0000256" key="7">
    <source>
        <dbReference type="ARBA" id="ARBA00019379"/>
    </source>
</evidence>
<dbReference type="PIRSF" id="PIRSF036687">
    <property type="entry name" value="AcnB"/>
    <property type="match status" value="1"/>
</dbReference>
<dbReference type="Pfam" id="PF00330">
    <property type="entry name" value="Aconitase"/>
    <property type="match status" value="1"/>
</dbReference>
<dbReference type="GO" id="GO:0003730">
    <property type="term" value="F:mRNA 3'-UTR binding"/>
    <property type="evidence" value="ECO:0007669"/>
    <property type="project" value="UniProtKB-ARBA"/>
</dbReference>
<dbReference type="FunFam" id="1.25.40.310:FF:000001">
    <property type="entry name" value="Aconitate hydratase B"/>
    <property type="match status" value="1"/>
</dbReference>
<dbReference type="InterPro" id="IPR036008">
    <property type="entry name" value="Aconitase_4Fe-4S_dom"/>
</dbReference>
<dbReference type="FunFam" id="3.30.499.10:FF:000001">
    <property type="entry name" value="Aconitate hydratase B"/>
    <property type="match status" value="1"/>
</dbReference>
<dbReference type="InterPro" id="IPR001030">
    <property type="entry name" value="Acoase/IPM_deHydtase_lsu_aba"/>
</dbReference>
<dbReference type="InterPro" id="IPR036288">
    <property type="entry name" value="Aconitase_B_HEAT-like_dom_sf"/>
</dbReference>
<dbReference type="InterPro" id="IPR015932">
    <property type="entry name" value="Aconitase_dom2"/>
</dbReference>
<evidence type="ECO:0000256" key="2">
    <source>
        <dbReference type="ARBA" id="ARBA00004717"/>
    </source>
</evidence>
<dbReference type="GO" id="GO:0051539">
    <property type="term" value="F:4 iron, 4 sulfur cluster binding"/>
    <property type="evidence" value="ECO:0007669"/>
    <property type="project" value="UniProtKB-KW"/>
</dbReference>
<dbReference type="Pfam" id="PF06434">
    <property type="entry name" value="Aconitase_2_N"/>
    <property type="match status" value="1"/>
</dbReference>
<keyword evidence="9 16" id="KW-0816">Tricarboxylic acid cycle</keyword>
<feature type="binding site" evidence="18">
    <location>
        <begin position="414"/>
        <end position="416"/>
    </location>
    <ligand>
        <name>substrate</name>
    </ligand>
</feature>
<feature type="domain" description="Aconitase B HEAT-like" evidence="21">
    <location>
        <begin position="4"/>
        <end position="156"/>
    </location>
</feature>
<dbReference type="GO" id="GO:0019629">
    <property type="term" value="P:propionate catabolic process, 2-methylcitrate cycle"/>
    <property type="evidence" value="ECO:0007669"/>
    <property type="project" value="TreeGrafter"/>
</dbReference>
<dbReference type="Gene3D" id="1.25.40.310">
    <property type="entry name" value="Aconitate B, HEAT-like domain"/>
    <property type="match status" value="1"/>
</dbReference>
<comment type="pathway">
    <text evidence="2 16">Carbohydrate metabolism; tricarboxylic acid cycle; isocitrate from oxaloacetate: step 2/2.</text>
</comment>
<name>A0AAJ4NLH6_PRORE</name>
<dbReference type="Pfam" id="PF11791">
    <property type="entry name" value="Aconitase_B_N"/>
    <property type="match status" value="1"/>
</dbReference>
<dbReference type="EC" id="4.2.1.99" evidence="6 16"/>
<feature type="domain" description="Aconitase/3-isopropylmalate dehydratase large subunit alpha/beta/alpha" evidence="19">
    <location>
        <begin position="472"/>
        <end position="818"/>
    </location>
</feature>
<feature type="binding site" evidence="18">
    <location>
        <position position="791"/>
    </location>
    <ligand>
        <name>substrate</name>
    </ligand>
</feature>
<feature type="binding site" evidence="17">
    <location>
        <position position="710"/>
    </location>
    <ligand>
        <name>[4Fe-4S] cluster</name>
        <dbReference type="ChEBI" id="CHEBI:49883"/>
    </ligand>
</feature>
<evidence type="ECO:0000259" key="21">
    <source>
        <dbReference type="Pfam" id="PF11791"/>
    </source>
</evidence>
<organism evidence="22 23">
    <name type="scientific">Providencia rettgeri</name>
    <dbReference type="NCBI Taxonomy" id="587"/>
    <lineage>
        <taxon>Bacteria</taxon>
        <taxon>Pseudomonadati</taxon>
        <taxon>Pseudomonadota</taxon>
        <taxon>Gammaproteobacteria</taxon>
        <taxon>Enterobacterales</taxon>
        <taxon>Morganellaceae</taxon>
        <taxon>Providencia</taxon>
    </lineage>
</organism>
<gene>
    <name evidence="22" type="primary">acnB</name>
    <name evidence="22" type="ORF">KOF27_06315</name>
</gene>
<dbReference type="SUPFAM" id="SSF74778">
    <property type="entry name" value="Aconitase B, N-terminal domain"/>
    <property type="match status" value="1"/>
</dbReference>
<feature type="binding site" evidence="18">
    <location>
        <position position="796"/>
    </location>
    <ligand>
        <name>substrate</name>
    </ligand>
</feature>
<comment type="similarity">
    <text evidence="4 16">Belongs to the aconitase/IPM isomerase family.</text>
</comment>
<evidence type="ECO:0000256" key="12">
    <source>
        <dbReference type="ARBA" id="ARBA00023004"/>
    </source>
</evidence>
<evidence type="ECO:0000256" key="4">
    <source>
        <dbReference type="ARBA" id="ARBA00007185"/>
    </source>
</evidence>
<dbReference type="PANTHER" id="PTHR43160:SF4">
    <property type="entry name" value="ACONITATE HYDRATASE B"/>
    <property type="match status" value="1"/>
</dbReference>
<evidence type="ECO:0000256" key="15">
    <source>
        <dbReference type="ARBA" id="ARBA00023501"/>
    </source>
</evidence>
<keyword evidence="11" id="KW-0694">RNA-binding</keyword>
<feature type="domain" description="Aconitase B swivel" evidence="20">
    <location>
        <begin position="168"/>
        <end position="382"/>
    </location>
</feature>
<dbReference type="FunFam" id="3.20.19.10:FF:000004">
    <property type="entry name" value="Aconitate hydratase B"/>
    <property type="match status" value="1"/>
</dbReference>
<comment type="catalytic activity">
    <reaction evidence="15 16">
        <text>citrate = D-threo-isocitrate</text>
        <dbReference type="Rhea" id="RHEA:10336"/>
        <dbReference type="ChEBI" id="CHEBI:15562"/>
        <dbReference type="ChEBI" id="CHEBI:16947"/>
        <dbReference type="EC" id="4.2.1.3"/>
    </reaction>
</comment>
<dbReference type="GO" id="GO:0006099">
    <property type="term" value="P:tricarboxylic acid cycle"/>
    <property type="evidence" value="ECO:0007669"/>
    <property type="project" value="UniProtKB-KW"/>
</dbReference>
<dbReference type="AlphaFoldDB" id="A0AAJ4NLH6"/>
<evidence type="ECO:0000256" key="11">
    <source>
        <dbReference type="ARBA" id="ARBA00022884"/>
    </source>
</evidence>
<dbReference type="InterPro" id="IPR015933">
    <property type="entry name" value="Aconitase_B_HEAT-like_dom"/>
</dbReference>
<keyword evidence="10 17" id="KW-0479">Metal-binding</keyword>
<dbReference type="PROSITE" id="PS00450">
    <property type="entry name" value="ACONITASE_1"/>
    <property type="match status" value="1"/>
</dbReference>
<dbReference type="Proteomes" id="UP000682358">
    <property type="component" value="Chromosome"/>
</dbReference>
<dbReference type="GO" id="GO:0047456">
    <property type="term" value="F:2-methylisocitrate dehydratase activity"/>
    <property type="evidence" value="ECO:0007669"/>
    <property type="project" value="UniProtKB-EC"/>
</dbReference>
<dbReference type="NCBIfam" id="TIGR00117">
    <property type="entry name" value="acnB"/>
    <property type="match status" value="1"/>
</dbReference>
<evidence type="ECO:0000256" key="1">
    <source>
        <dbReference type="ARBA" id="ARBA00000118"/>
    </source>
</evidence>
<comment type="cofactor">
    <cofactor evidence="17">
        <name>[4Fe-4S] cluster</name>
        <dbReference type="ChEBI" id="CHEBI:49883"/>
    </cofactor>
    <text evidence="17">Binds 1 [4Fe-4S] cluster per subunit.</text>
</comment>
<dbReference type="InterPro" id="IPR004406">
    <property type="entry name" value="Aconitase_B"/>
</dbReference>
<dbReference type="InterPro" id="IPR015928">
    <property type="entry name" value="Aconitase/3IPM_dehydase_swvl"/>
</dbReference>
<evidence type="ECO:0000256" key="18">
    <source>
        <dbReference type="PIRSR" id="PIRSR036687-2"/>
    </source>
</evidence>
<dbReference type="GO" id="GO:0003994">
    <property type="term" value="F:aconitate hydratase activity"/>
    <property type="evidence" value="ECO:0007669"/>
    <property type="project" value="UniProtKB-EC"/>
</dbReference>
<feature type="binding site" evidence="18">
    <location>
        <position position="498"/>
    </location>
    <ligand>
        <name>substrate</name>
    </ligand>
</feature>
<comment type="catalytic activity">
    <reaction evidence="1 16">
        <text>(2S,3R)-3-hydroxybutane-1,2,3-tricarboxylate = 2-methyl-cis-aconitate + H2O</text>
        <dbReference type="Rhea" id="RHEA:17941"/>
        <dbReference type="ChEBI" id="CHEBI:15377"/>
        <dbReference type="ChEBI" id="CHEBI:57429"/>
        <dbReference type="ChEBI" id="CHEBI:57872"/>
        <dbReference type="EC" id="4.2.1.99"/>
    </reaction>
</comment>
<evidence type="ECO:0000256" key="9">
    <source>
        <dbReference type="ARBA" id="ARBA00022532"/>
    </source>
</evidence>
<dbReference type="CDD" id="cd01581">
    <property type="entry name" value="AcnB"/>
    <property type="match status" value="1"/>
</dbReference>
<feature type="binding site" evidence="18">
    <location>
        <begin position="244"/>
        <end position="246"/>
    </location>
    <ligand>
        <name>substrate</name>
    </ligand>
</feature>
<dbReference type="GO" id="GO:0046872">
    <property type="term" value="F:metal ion binding"/>
    <property type="evidence" value="ECO:0007669"/>
    <property type="project" value="UniProtKB-KW"/>
</dbReference>
<evidence type="ECO:0000256" key="17">
    <source>
        <dbReference type="PIRSR" id="PIRSR036687-1"/>
    </source>
</evidence>
<evidence type="ECO:0000313" key="23">
    <source>
        <dbReference type="Proteomes" id="UP000682358"/>
    </source>
</evidence>
<dbReference type="Gene3D" id="3.20.19.10">
    <property type="entry name" value="Aconitase, domain 4"/>
    <property type="match status" value="1"/>
</dbReference>
<evidence type="ECO:0000256" key="16">
    <source>
        <dbReference type="PIRNR" id="PIRNR036687"/>
    </source>
</evidence>
<keyword evidence="14 16" id="KW-0456">Lyase</keyword>
<evidence type="ECO:0000256" key="8">
    <source>
        <dbReference type="ARBA" id="ARBA00022485"/>
    </source>
</evidence>
<dbReference type="InterPro" id="IPR018136">
    <property type="entry name" value="Aconitase_4Fe-4S_BS"/>
</dbReference>
<dbReference type="NCBIfam" id="NF006690">
    <property type="entry name" value="PRK09238.1"/>
    <property type="match status" value="1"/>
</dbReference>
<feature type="binding site" evidence="17">
    <location>
        <position position="769"/>
    </location>
    <ligand>
        <name>[4Fe-4S] cluster</name>
        <dbReference type="ChEBI" id="CHEBI:49883"/>
    </ligand>
</feature>
<evidence type="ECO:0000313" key="22">
    <source>
        <dbReference type="EMBL" id="QWQ21941.1"/>
    </source>
</evidence>
<evidence type="ECO:0000256" key="13">
    <source>
        <dbReference type="ARBA" id="ARBA00023014"/>
    </source>
</evidence>
<feature type="binding site" evidence="18">
    <location>
        <position position="191"/>
    </location>
    <ligand>
        <name>substrate</name>
    </ligand>
</feature>
<dbReference type="Gene3D" id="3.30.499.10">
    <property type="entry name" value="Aconitase, domain 3"/>
    <property type="match status" value="2"/>
</dbReference>
<reference evidence="22" key="1">
    <citation type="submission" date="2021-06" db="EMBL/GenBank/DDBJ databases">
        <title>Emergence of genetically related NDM-1-producing Providencia rettgeri strains in Argentina.</title>
        <authorList>
            <person name="Pasteran F."/>
            <person name="Meo A."/>
            <person name="Gomez S."/>
            <person name="Derdoy L."/>
            <person name="Albronoz E."/>
            <person name="Faccone D."/>
            <person name="Guerriero L."/>
            <person name="Archuby D."/>
            <person name="Tarzia A."/>
            <person name="Lopez M."/>
            <person name="Corso A."/>
        </authorList>
    </citation>
    <scope>NUCLEOTIDE SEQUENCE</scope>
    <source>
        <strain evidence="22">PreM15628</strain>
    </source>
</reference>
<evidence type="ECO:0000256" key="14">
    <source>
        <dbReference type="ARBA" id="ARBA00023239"/>
    </source>
</evidence>
<dbReference type="PANTHER" id="PTHR43160">
    <property type="entry name" value="ACONITATE HYDRATASE B"/>
    <property type="match status" value="1"/>
</dbReference>
<dbReference type="EC" id="4.2.1.3" evidence="5 16"/>
<dbReference type="Gene3D" id="3.40.1060.10">
    <property type="entry name" value="Aconitase, Domain 2"/>
    <property type="match status" value="1"/>
</dbReference>
<evidence type="ECO:0000256" key="6">
    <source>
        <dbReference type="ARBA" id="ARBA00013250"/>
    </source>
</evidence>
<evidence type="ECO:0000259" key="20">
    <source>
        <dbReference type="Pfam" id="PF06434"/>
    </source>
</evidence>
<protein>
    <recommendedName>
        <fullName evidence="7 16">Aconitate hydratase B</fullName>
        <ecNumber evidence="5 16">4.2.1.3</ecNumber>
        <ecNumber evidence="6 16">4.2.1.99</ecNumber>
    </recommendedName>
    <alternativeName>
        <fullName evidence="16">2-methylisocitrate dehydratase</fullName>
    </alternativeName>
</protein>
<keyword evidence="13 17" id="KW-0411">Iron-sulfur</keyword>
<dbReference type="EMBL" id="CP076405">
    <property type="protein sequence ID" value="QWQ21941.1"/>
    <property type="molecule type" value="Genomic_DNA"/>
</dbReference>
<feature type="binding site" evidence="17">
    <location>
        <position position="772"/>
    </location>
    <ligand>
        <name>[4Fe-4S] cluster</name>
        <dbReference type="ChEBI" id="CHEBI:49883"/>
    </ligand>
</feature>
<dbReference type="InterPro" id="IPR015929">
    <property type="entry name" value="Aconitase_B_swivel"/>
</dbReference>
<keyword evidence="8 17" id="KW-0004">4Fe-4S</keyword>
<dbReference type="FunFam" id="3.30.499.10:FF:000008">
    <property type="entry name" value="Aconitate hydratase B"/>
    <property type="match status" value="1"/>
</dbReference>
<accession>A0AAJ4NLH6</accession>
<evidence type="ECO:0000256" key="5">
    <source>
        <dbReference type="ARBA" id="ARBA00012926"/>
    </source>
</evidence>
<dbReference type="SUPFAM" id="SSF52016">
    <property type="entry name" value="LeuD/IlvD-like"/>
    <property type="match status" value="1"/>
</dbReference>
<comment type="pathway">
    <text evidence="3">Organic acid metabolism; propanoate degradation.</text>
</comment>
<dbReference type="CDD" id="cd01576">
    <property type="entry name" value="AcnB_Swivel"/>
    <property type="match status" value="1"/>
</dbReference>
<evidence type="ECO:0000256" key="3">
    <source>
        <dbReference type="ARBA" id="ARBA00005026"/>
    </source>
</evidence>
<proteinExistence type="inferred from homology"/>
<dbReference type="PROSITE" id="PS01244">
    <property type="entry name" value="ACONITASE_2"/>
    <property type="match status" value="1"/>
</dbReference>
<dbReference type="InterPro" id="IPR050926">
    <property type="entry name" value="Aconitase/IPM_isomerase"/>
</dbReference>
<dbReference type="RefSeq" id="WP_140171005.1">
    <property type="nucleotide sequence ID" value="NZ_CAHPQZ010000014.1"/>
</dbReference>
<dbReference type="GO" id="GO:0005829">
    <property type="term" value="C:cytosol"/>
    <property type="evidence" value="ECO:0007669"/>
    <property type="project" value="InterPro"/>
</dbReference>
<sequence length="865" mass="93633">MLEEYRKHVAERAAQGIVPKPLDASQVAALVELLKNPPKGEEDFLLDLLTNRVPPGVDEAAYVKAGFLAAIAKGETSSSLISPEKAIELLGTMQGGYNIHALIEALDDEKLAPIAAKALSHTLLMFDNFYDVEEKAKAGNVHAKQVIESWADAEWFKERPALAEKMTVTVFKVTGETNTDDLSPAPDAWSRPDIPLHALAMLKNARDGIEPDDAGNVGPIKQIDALNKKGFPLAYVGDVVGTGSSRKSATNSVLWFMGDDIPFVPNKRGGGVVLGGKIAPIFFNTMEDAGALPIEVDVSKLNMGDVIDIYPFKGEVRNHETGELLETFELKTDVLIDEVRAGGRIPLIIGRGLTNKARESLGLEATDVFRHAKSVAQSNRGFSLAQKMVGRACGRPGIRPGEYCEPKMTSVGSQDTTGPMTRDELKDLACLGFSADLVMQSFCHTAAYPKPVDVTTHHTLPDFIMNRGGVSLRPGDGIIHSWLNRMLLPDTVGTGGDSHTRFPIGISFPAGSGLVAFAAATGVMPLDMPESVLVRFKGEMQPGITLRDLVHAIPLYAIKDGLLTVEKKGKKNIFSGRILEIEGLPELKVEQAFELADASAERSAAGCTIKLDKAPIIEYLQSNIVLLKWMIAEGYGDRRTIERRIKGMESWLADPQLLEGDADAEYAAVIEINLNDIKEPILCAPNDPDDARLLSDVQNEKIDEVFIGSCMTNIGHFRAAGKLLDSHKGQLPTRLWVAPPTKMDAAQLTEEGYYSVFGKSGARIEVPGCSLCMGNQARVADGATVVSTSTRNFPNRLGTGANVYLASAELAAVASLLGRLPTPAEYLQFMDKVDETAADTYRYLNFDQLSQYTEKADGVIFQTAV</sequence>
<dbReference type="InterPro" id="IPR015931">
    <property type="entry name" value="Acnase/IPM_dHydase_lsu_aba_1/3"/>
</dbReference>
<dbReference type="SUPFAM" id="SSF53732">
    <property type="entry name" value="Aconitase iron-sulfur domain"/>
    <property type="match status" value="1"/>
</dbReference>
<evidence type="ECO:0000259" key="19">
    <source>
        <dbReference type="Pfam" id="PF00330"/>
    </source>
</evidence>